<dbReference type="SMART" id="SM00184">
    <property type="entry name" value="RING"/>
    <property type="match status" value="1"/>
</dbReference>
<dbReference type="GO" id="GO:0005634">
    <property type="term" value="C:nucleus"/>
    <property type="evidence" value="ECO:0007669"/>
    <property type="project" value="TreeGrafter"/>
</dbReference>
<name>A0A0G4H9T6_9ALVE</name>
<evidence type="ECO:0000313" key="3">
    <source>
        <dbReference type="EMBL" id="CEM40688.1"/>
    </source>
</evidence>
<feature type="compositionally biased region" description="Basic and acidic residues" evidence="1">
    <location>
        <begin position="520"/>
        <end position="529"/>
    </location>
</feature>
<feature type="compositionally biased region" description="Gly residues" evidence="1">
    <location>
        <begin position="142"/>
        <end position="151"/>
    </location>
</feature>
<feature type="region of interest" description="Disordered" evidence="1">
    <location>
        <begin position="724"/>
        <end position="786"/>
    </location>
</feature>
<feature type="region of interest" description="Disordered" evidence="1">
    <location>
        <begin position="142"/>
        <end position="171"/>
    </location>
</feature>
<protein>
    <recommendedName>
        <fullName evidence="2">RING-type domain-containing protein</fullName>
    </recommendedName>
</protein>
<feature type="region of interest" description="Disordered" evidence="1">
    <location>
        <begin position="472"/>
        <end position="569"/>
    </location>
</feature>
<feature type="compositionally biased region" description="Pro residues" evidence="1">
    <location>
        <begin position="280"/>
        <end position="289"/>
    </location>
</feature>
<dbReference type="GO" id="GO:0061630">
    <property type="term" value="F:ubiquitin protein ligase activity"/>
    <property type="evidence" value="ECO:0007669"/>
    <property type="project" value="TreeGrafter"/>
</dbReference>
<dbReference type="EMBL" id="CDMZ01002086">
    <property type="protein sequence ID" value="CEM40688.1"/>
    <property type="molecule type" value="Genomic_DNA"/>
</dbReference>
<dbReference type="PANTHER" id="PTHR45943:SF2">
    <property type="entry name" value="RING-TYPE DOMAIN-CONTAINING PROTEIN"/>
    <property type="match status" value="1"/>
</dbReference>
<feature type="compositionally biased region" description="Basic residues" evidence="1">
    <location>
        <begin position="480"/>
        <end position="493"/>
    </location>
</feature>
<sequence>MEGSRNSLGGVIDLDMYADSDIDPVEAVRLSELAQKERDEMASPGDAGAERPHMGVGGPRFFTLGGRGVGGNVPPFGGSPSLSSFLASQPQPQPGGTASSGAGAYRPSANVQASGLEREEPVRAGSGRLGVESSEIGRGLGLGLSGIGGREGGSDNAQERGGSRANSSFSLSAPVPAAAGLGSRGGSRDAGQGHSFFMAAGEDEEDGDDDCLVIGYSFHEVVRRERDAAVAAALGLAALDLGGGSGSSSSSSSSSSSAAVVDPGLLAGLSLSGSAGVVSPPAPRPPVRVPPVDSRSGGSLMSDRDGVPPERAQQNAAEALHGGVDVDVDAMGSWGAGGDVDVLDIEMLDPELLREDREAREKSEAAKRDAEMAAALQREEESLSGFVQSQCRFCEGVTHVKGVQQARGLSGGNVMVPAEAPVCCRGECAEKARTHCNRMLPCGHACGGTHGEWEAFEEEKRALQLVRENHVTEEASKAAAVKKHHSKSKRRKKGEKEKQEPAILAKRSPRLNPGWAARQEAIEKEKEQEAAASAAAGSAAPAAAAAGREGNPGGDRKRGREAEGEEDPHANGPCVCVVPSCQAALSRPGFDSDCPVCLDGLHGSPCVALNCGHMVHFGCALLQLQSVDWLTKPQRKPLEFNLLKCPLGCGKLLEHPSLSKAEGSGKLFAVLRECLSDAGQRAKVEGLGNASGDALSDEEALKVYAYYLCHRCNEPYWGGKKECEAAGAPDPPSSSSSSSSAAGAAAPEPPPPAAAVAAAAPSGRGGRRGRRREVQGEAAAGQAQRERAMKNMIGRRSARGGQAAAAAEDAARRGVKEDDRLLCPACVSIVTGVPSNECSIHGTKYMNFKCKYCCGTGAWFCFGHTHFCDPCHKRVMTEGSGAYQTLVKQCPGQDSSGRVVDVTKCPLGIPHGKNPCERSLGCTLCLAAKK</sequence>
<dbReference type="InterPro" id="IPR001841">
    <property type="entry name" value="Znf_RING"/>
</dbReference>
<proteinExistence type="predicted"/>
<evidence type="ECO:0000259" key="2">
    <source>
        <dbReference type="SMART" id="SM00184"/>
    </source>
</evidence>
<gene>
    <name evidence="3" type="ORF">Cvel_25474</name>
</gene>
<feature type="domain" description="RING-type" evidence="2">
    <location>
        <begin position="594"/>
        <end position="648"/>
    </location>
</feature>
<feature type="compositionally biased region" description="Low complexity" evidence="1">
    <location>
        <begin position="725"/>
        <end position="746"/>
    </location>
</feature>
<dbReference type="VEuPathDB" id="CryptoDB:Cvel_25474"/>
<evidence type="ECO:0000256" key="1">
    <source>
        <dbReference type="SAM" id="MobiDB-lite"/>
    </source>
</evidence>
<feature type="compositionally biased region" description="Low complexity" evidence="1">
    <location>
        <begin position="530"/>
        <end position="549"/>
    </location>
</feature>
<organism evidence="3">
    <name type="scientific">Chromera velia CCMP2878</name>
    <dbReference type="NCBI Taxonomy" id="1169474"/>
    <lineage>
        <taxon>Eukaryota</taxon>
        <taxon>Sar</taxon>
        <taxon>Alveolata</taxon>
        <taxon>Colpodellida</taxon>
        <taxon>Chromeraceae</taxon>
        <taxon>Chromera</taxon>
    </lineage>
</organism>
<reference evidence="3" key="1">
    <citation type="submission" date="2014-11" db="EMBL/GenBank/DDBJ databases">
        <authorList>
            <person name="Otto D Thomas"/>
            <person name="Naeem Raeece"/>
        </authorList>
    </citation>
    <scope>NUCLEOTIDE SEQUENCE</scope>
</reference>
<accession>A0A0G4H9T6</accession>
<dbReference type="AlphaFoldDB" id="A0A0G4H9T6"/>
<dbReference type="PANTHER" id="PTHR45943">
    <property type="entry name" value="E3 UBIQUITIN-PROTEIN LIGASE MYCBP2"/>
    <property type="match status" value="1"/>
</dbReference>
<feature type="region of interest" description="Disordered" evidence="1">
    <location>
        <begin position="32"/>
        <end position="130"/>
    </location>
</feature>
<feature type="compositionally biased region" description="Low complexity" evidence="1">
    <location>
        <begin position="74"/>
        <end position="90"/>
    </location>
</feature>
<dbReference type="GO" id="GO:0005886">
    <property type="term" value="C:plasma membrane"/>
    <property type="evidence" value="ECO:0007669"/>
    <property type="project" value="TreeGrafter"/>
</dbReference>
<feature type="region of interest" description="Disordered" evidence="1">
    <location>
        <begin position="275"/>
        <end position="314"/>
    </location>
</feature>